<feature type="compositionally biased region" description="Polar residues" evidence="6">
    <location>
        <begin position="469"/>
        <end position="481"/>
    </location>
</feature>
<dbReference type="Gene3D" id="2.30.29.30">
    <property type="entry name" value="Pleckstrin-homology domain (PH domain)/Phosphotyrosine-binding domain (PTB)"/>
    <property type="match status" value="1"/>
</dbReference>
<feature type="region of interest" description="Disordered" evidence="6">
    <location>
        <begin position="343"/>
        <end position="381"/>
    </location>
</feature>
<feature type="region of interest" description="Disordered" evidence="6">
    <location>
        <begin position="871"/>
        <end position="900"/>
    </location>
</feature>
<dbReference type="GO" id="GO:0140268">
    <property type="term" value="C:endoplasmic reticulum-plasma membrane contact site"/>
    <property type="evidence" value="ECO:0007669"/>
    <property type="project" value="TreeGrafter"/>
</dbReference>
<feature type="compositionally biased region" description="Polar residues" evidence="6">
    <location>
        <begin position="43"/>
        <end position="52"/>
    </location>
</feature>
<protein>
    <submittedName>
        <fullName evidence="9">248_t:CDS:1</fullName>
    </submittedName>
</protein>
<keyword evidence="3 7" id="KW-0812">Transmembrane</keyword>
<feature type="compositionally biased region" description="Acidic residues" evidence="6">
    <location>
        <begin position="363"/>
        <end position="374"/>
    </location>
</feature>
<dbReference type="EMBL" id="CAJVPI010000298">
    <property type="protein sequence ID" value="CAG8515639.1"/>
    <property type="molecule type" value="Genomic_DNA"/>
</dbReference>
<dbReference type="GO" id="GO:0032541">
    <property type="term" value="C:cortical endoplasmic reticulum"/>
    <property type="evidence" value="ECO:0007669"/>
    <property type="project" value="TreeGrafter"/>
</dbReference>
<comment type="caution">
    <text evidence="9">The sequence shown here is derived from an EMBL/GenBank/DDBJ whole genome shotgun (WGS) entry which is preliminary data.</text>
</comment>
<dbReference type="InterPro" id="IPR004182">
    <property type="entry name" value="GRAM"/>
</dbReference>
<feature type="compositionally biased region" description="Polar residues" evidence="6">
    <location>
        <begin position="133"/>
        <end position="166"/>
    </location>
</feature>
<evidence type="ECO:0000313" key="9">
    <source>
        <dbReference type="EMBL" id="CAG8515639.1"/>
    </source>
</evidence>
<feature type="region of interest" description="Disordered" evidence="6">
    <location>
        <begin position="1"/>
        <end position="101"/>
    </location>
</feature>
<dbReference type="OrthoDB" id="2162691at2759"/>
<dbReference type="GO" id="GO:0120015">
    <property type="term" value="F:sterol transfer activity"/>
    <property type="evidence" value="ECO:0007669"/>
    <property type="project" value="TreeGrafter"/>
</dbReference>
<name>A0A9N9F7Y4_9GLOM</name>
<dbReference type="GO" id="GO:0005789">
    <property type="term" value="C:endoplasmic reticulum membrane"/>
    <property type="evidence" value="ECO:0007669"/>
    <property type="project" value="TreeGrafter"/>
</dbReference>
<dbReference type="Proteomes" id="UP000789739">
    <property type="component" value="Unassembled WGS sequence"/>
</dbReference>
<evidence type="ECO:0000256" key="6">
    <source>
        <dbReference type="SAM" id="MobiDB-lite"/>
    </source>
</evidence>
<dbReference type="PANTHER" id="PTHR23319">
    <property type="entry name" value="GRAM DOMAIN CONTAINING 1B, ISOFORM E"/>
    <property type="match status" value="1"/>
</dbReference>
<feature type="compositionally biased region" description="Polar residues" evidence="6">
    <location>
        <begin position="891"/>
        <end position="900"/>
    </location>
</feature>
<feature type="compositionally biased region" description="Polar residues" evidence="6">
    <location>
        <begin position="113"/>
        <end position="125"/>
    </location>
</feature>
<feature type="compositionally biased region" description="Low complexity" evidence="6">
    <location>
        <begin position="1"/>
        <end position="15"/>
    </location>
</feature>
<evidence type="ECO:0000256" key="7">
    <source>
        <dbReference type="SAM" id="Phobius"/>
    </source>
</evidence>
<accession>A0A9N9F7Y4</accession>
<feature type="compositionally biased region" description="Basic residues" evidence="6">
    <location>
        <begin position="170"/>
        <end position="179"/>
    </location>
</feature>
<feature type="region of interest" description="Disordered" evidence="6">
    <location>
        <begin position="399"/>
        <end position="487"/>
    </location>
</feature>
<dbReference type="Pfam" id="PF16016">
    <property type="entry name" value="VASt"/>
    <property type="match status" value="1"/>
</dbReference>
<dbReference type="PROSITE" id="PS51778">
    <property type="entry name" value="VAST"/>
    <property type="match status" value="1"/>
</dbReference>
<feature type="transmembrane region" description="Helical" evidence="7">
    <location>
        <begin position="786"/>
        <end position="803"/>
    </location>
</feature>
<dbReference type="SMART" id="SM00568">
    <property type="entry name" value="GRAM"/>
    <property type="match status" value="1"/>
</dbReference>
<feature type="compositionally biased region" description="Polar residues" evidence="6">
    <location>
        <begin position="21"/>
        <end position="33"/>
    </location>
</feature>
<dbReference type="GO" id="GO:0005886">
    <property type="term" value="C:plasma membrane"/>
    <property type="evidence" value="ECO:0007669"/>
    <property type="project" value="TreeGrafter"/>
</dbReference>
<dbReference type="GO" id="GO:0032366">
    <property type="term" value="P:intracellular sterol transport"/>
    <property type="evidence" value="ECO:0007669"/>
    <property type="project" value="TreeGrafter"/>
</dbReference>
<evidence type="ECO:0000256" key="1">
    <source>
        <dbReference type="ARBA" id="ARBA00004167"/>
    </source>
</evidence>
<feature type="domain" description="VASt" evidence="8">
    <location>
        <begin position="518"/>
        <end position="686"/>
    </location>
</feature>
<feature type="region of interest" description="Disordered" evidence="6">
    <location>
        <begin position="693"/>
        <end position="723"/>
    </location>
</feature>
<comment type="similarity">
    <text evidence="2">Belongs to the YSP2 family.</text>
</comment>
<evidence type="ECO:0000259" key="8">
    <source>
        <dbReference type="PROSITE" id="PS51778"/>
    </source>
</evidence>
<dbReference type="AlphaFoldDB" id="A0A9N9F7Y4"/>
<dbReference type="InterPro" id="IPR011993">
    <property type="entry name" value="PH-like_dom_sf"/>
</dbReference>
<evidence type="ECO:0000256" key="3">
    <source>
        <dbReference type="ARBA" id="ARBA00022692"/>
    </source>
</evidence>
<dbReference type="GO" id="GO:0032934">
    <property type="term" value="F:sterol binding"/>
    <property type="evidence" value="ECO:0007669"/>
    <property type="project" value="TreeGrafter"/>
</dbReference>
<feature type="compositionally biased region" description="Basic and acidic residues" evidence="6">
    <location>
        <begin position="693"/>
        <end position="713"/>
    </location>
</feature>
<proteinExistence type="inferred from homology"/>
<evidence type="ECO:0000256" key="5">
    <source>
        <dbReference type="ARBA" id="ARBA00023136"/>
    </source>
</evidence>
<evidence type="ECO:0000313" key="10">
    <source>
        <dbReference type="Proteomes" id="UP000789739"/>
    </source>
</evidence>
<dbReference type="InterPro" id="IPR031968">
    <property type="entry name" value="VASt"/>
</dbReference>
<dbReference type="CDD" id="cd13220">
    <property type="entry name" value="PH-GRAM_GRAMDC"/>
    <property type="match status" value="1"/>
</dbReference>
<organism evidence="9 10">
    <name type="scientific">Paraglomus brasilianum</name>
    <dbReference type="NCBI Taxonomy" id="144538"/>
    <lineage>
        <taxon>Eukaryota</taxon>
        <taxon>Fungi</taxon>
        <taxon>Fungi incertae sedis</taxon>
        <taxon>Mucoromycota</taxon>
        <taxon>Glomeromycotina</taxon>
        <taxon>Glomeromycetes</taxon>
        <taxon>Paraglomerales</taxon>
        <taxon>Paraglomeraceae</taxon>
        <taxon>Paraglomus</taxon>
    </lineage>
</organism>
<feature type="region of interest" description="Disordered" evidence="6">
    <location>
        <begin position="113"/>
        <end position="190"/>
    </location>
</feature>
<dbReference type="GO" id="GO:0005739">
    <property type="term" value="C:mitochondrion"/>
    <property type="evidence" value="ECO:0007669"/>
    <property type="project" value="TreeGrafter"/>
</dbReference>
<sequence length="950" mass="105667">MLSAASNAVSSFSASLMDAMSSRNPSDSETQDATAIGSEEATPLSQASSQENVAAPMPDEKRSSTFVNEDQTERKRSDSPQRPSNILDSAPAPLSASPIQALTLDHFNDSEAVTPTVKDTTSTFPERSPSIYIHNNTPLPIINGTSENSQETSSEKGSNGSLSISDKQSRGKGRKKKKRPAADRTLKQGTNEANASLGGFTLANPKRNSEFHMSFKNLPEDDHFIDAILSPFAYIIALVSYLSVLDVTDYGCALQKEILVQGRLYISMNHLTFNANIFGWITNLVIPFSDIVSIEKRMTAFVIPNAILVSTLHSKHFFASFLARDTAFDLLNKVWKQSHPALMLTPSTEDPNGMESESACSAEEAEESDDELDGETVSNIKPKRKKFTLPKLNLDAMKFRSDTNSADQLEPVVREIPSTESPSVPEKPPPETNAQSTPPSPKKLLVTDLKTKRGRRRSKSEAALKDLSLNGTLNSPNSPNSDGLRRAIGETHLPGANVGFKKRRQSSVCDCLKSGEHHPNVALDTTFTGTVEKIYNLMFTSGFMRKFLEENEKCTDINQGEWVSEPDGTLVRTSSYIMPLSGSIGPKSTKCYLRDECIYRDFDNYVCNQTTTRTPDVPMGSSFSVKTRRCIMWAGPNQTRVIVTCAAEFTKSGWLKGTIERACIDGQKEYQKRLAHAIRKYIGAHPSEFQDDIKSPVREQFEGSSSEEYKEQETNGTDMDMDLSVSNRAGRPNKHRLSWSTGNEDDIENLSPTAKAIALLVDIIENITSIVSAIIENMTMPRMNSIIMFAFIFTIIVNSYMWYKMNQLSERLDQRPVGLRSEDIPLLNFESIMDELTLTDNKILVEWLNSRLNKDERAQILNKISAKREALRTEDGENATSDETSDEQSEKASSFSMENPSANSLYSQIEDLHRLIQVAELRSKRLVDIVNLSKLLHKKEGNKDTENEEL</sequence>
<evidence type="ECO:0000256" key="4">
    <source>
        <dbReference type="ARBA" id="ARBA00022989"/>
    </source>
</evidence>
<reference evidence="9" key="1">
    <citation type="submission" date="2021-06" db="EMBL/GenBank/DDBJ databases">
        <authorList>
            <person name="Kallberg Y."/>
            <person name="Tangrot J."/>
            <person name="Rosling A."/>
        </authorList>
    </citation>
    <scope>NUCLEOTIDE SEQUENCE</scope>
    <source>
        <strain evidence="9">BR232B</strain>
    </source>
</reference>
<keyword evidence="5 7" id="KW-0472">Membrane</keyword>
<comment type="subcellular location">
    <subcellularLocation>
        <location evidence="1">Membrane</location>
        <topology evidence="1">Single-pass membrane protein</topology>
    </subcellularLocation>
</comment>
<dbReference type="InterPro" id="IPR051482">
    <property type="entry name" value="Cholesterol_transport"/>
</dbReference>
<keyword evidence="10" id="KW-1185">Reference proteome</keyword>
<evidence type="ECO:0000256" key="2">
    <source>
        <dbReference type="ARBA" id="ARBA00006582"/>
    </source>
</evidence>
<dbReference type="Pfam" id="PF02893">
    <property type="entry name" value="GRAM"/>
    <property type="match status" value="1"/>
</dbReference>
<gene>
    <name evidence="9" type="ORF">PBRASI_LOCUS3350</name>
</gene>
<dbReference type="PANTHER" id="PTHR23319:SF4">
    <property type="entry name" value="GRAM DOMAIN CONTAINING 1B, ISOFORM E"/>
    <property type="match status" value="1"/>
</dbReference>
<keyword evidence="4 7" id="KW-1133">Transmembrane helix</keyword>